<accession>A0A955LHD8</accession>
<name>A0A955LHD8_UNCKA</name>
<keyword evidence="2" id="KW-0472">Membrane</keyword>
<protein>
    <submittedName>
        <fullName evidence="4">YHYH protein</fullName>
    </submittedName>
</protein>
<dbReference type="AlphaFoldDB" id="A0A955LHD8"/>
<reference evidence="4" key="2">
    <citation type="journal article" date="2021" name="Microbiome">
        <title>Successional dynamics and alternative stable states in a saline activated sludge microbial community over 9 years.</title>
        <authorList>
            <person name="Wang Y."/>
            <person name="Ye J."/>
            <person name="Ju F."/>
            <person name="Liu L."/>
            <person name="Boyd J.A."/>
            <person name="Deng Y."/>
            <person name="Parks D.H."/>
            <person name="Jiang X."/>
            <person name="Yin X."/>
            <person name="Woodcroft B.J."/>
            <person name="Tyson G.W."/>
            <person name="Hugenholtz P."/>
            <person name="Polz M.F."/>
            <person name="Zhang T."/>
        </authorList>
    </citation>
    <scope>NUCLEOTIDE SEQUENCE</scope>
    <source>
        <strain evidence="4">HKST-UBA01</strain>
    </source>
</reference>
<comment type="caution">
    <text evidence="4">The sequence shown here is derived from an EMBL/GenBank/DDBJ whole genome shotgun (WGS) entry which is preliminary data.</text>
</comment>
<dbReference type="InterPro" id="IPR025924">
    <property type="entry name" value="YHYH_dom"/>
</dbReference>
<reference evidence="4" key="1">
    <citation type="submission" date="2020-04" db="EMBL/GenBank/DDBJ databases">
        <authorList>
            <person name="Zhang T."/>
        </authorList>
    </citation>
    <scope>NUCLEOTIDE SEQUENCE</scope>
    <source>
        <strain evidence="4">HKST-UBA01</strain>
    </source>
</reference>
<evidence type="ECO:0000259" key="3">
    <source>
        <dbReference type="Pfam" id="PF14240"/>
    </source>
</evidence>
<proteinExistence type="predicted"/>
<feature type="compositionally biased region" description="Low complexity" evidence="1">
    <location>
        <begin position="339"/>
        <end position="353"/>
    </location>
</feature>
<evidence type="ECO:0000313" key="4">
    <source>
        <dbReference type="EMBL" id="MCA9390337.1"/>
    </source>
</evidence>
<sequence length="362" mass="39128">MNQRGFAHVAILLFIVMIGVGIGVIVLLQKDTLPYQSEISTEPTPTTISESPPTPTEVMAHEDQDSDEVVYHTVDTTALPLGDDKYASSPQKGYVYTCMNTFNGGGAFTQGPWIDTQTNTWDLTQKVSVDGTVSWPNASWSISSDGTTRTLAGNDLPTYHTTGTYPISSTDDAYNYDRNPNAISKQSLSLSLPTNPTIAANPQCVGGEVGIMLSGVLIFSAFDAGGRDAVATEVQDSCQGHPQESGYYHYHGWSSCLQDDHAEGEHSDLVGYAFDGFGIYGLKGEQGVEISSEDLDECHGHTHFIEWDGISKEMYHYHMTQDFPYSVSCFKGEPVTKALSSNQSGQGPGNNLPPNGPPPPPR</sequence>
<dbReference type="EMBL" id="JAGQKX010000071">
    <property type="protein sequence ID" value="MCA9390337.1"/>
    <property type="molecule type" value="Genomic_DNA"/>
</dbReference>
<evidence type="ECO:0000256" key="2">
    <source>
        <dbReference type="SAM" id="Phobius"/>
    </source>
</evidence>
<feature type="compositionally biased region" description="Low complexity" evidence="1">
    <location>
        <begin position="38"/>
        <end position="51"/>
    </location>
</feature>
<feature type="transmembrane region" description="Helical" evidence="2">
    <location>
        <begin position="6"/>
        <end position="28"/>
    </location>
</feature>
<organism evidence="4 5">
    <name type="scientific">candidate division WWE3 bacterium</name>
    <dbReference type="NCBI Taxonomy" id="2053526"/>
    <lineage>
        <taxon>Bacteria</taxon>
        <taxon>Katanobacteria</taxon>
    </lineage>
</organism>
<dbReference type="Proteomes" id="UP000701698">
    <property type="component" value="Unassembled WGS sequence"/>
</dbReference>
<keyword evidence="2" id="KW-1133">Transmembrane helix</keyword>
<keyword evidence="2" id="KW-0812">Transmembrane</keyword>
<gene>
    <name evidence="4" type="ORF">KC571_02930</name>
</gene>
<evidence type="ECO:0000256" key="1">
    <source>
        <dbReference type="SAM" id="MobiDB-lite"/>
    </source>
</evidence>
<dbReference type="PANTHER" id="PTHR30289:SF8">
    <property type="entry name" value="YHYH DOMAIN-CONTAINING PROTEIN"/>
    <property type="match status" value="1"/>
</dbReference>
<dbReference type="Pfam" id="PF14240">
    <property type="entry name" value="YHYH"/>
    <property type="match status" value="1"/>
</dbReference>
<dbReference type="PANTHER" id="PTHR30289">
    <property type="entry name" value="UNCHARACTERIZED PROTEIN YBCL-RELATED"/>
    <property type="match status" value="1"/>
</dbReference>
<feature type="region of interest" description="Disordered" evidence="1">
    <location>
        <begin position="337"/>
        <end position="362"/>
    </location>
</feature>
<feature type="region of interest" description="Disordered" evidence="1">
    <location>
        <begin position="38"/>
        <end position="61"/>
    </location>
</feature>
<evidence type="ECO:0000313" key="5">
    <source>
        <dbReference type="Proteomes" id="UP000701698"/>
    </source>
</evidence>
<feature type="domain" description="YHYH" evidence="3">
    <location>
        <begin position="191"/>
        <end position="285"/>
    </location>
</feature>